<evidence type="ECO:0000313" key="8">
    <source>
        <dbReference type="Proteomes" id="UP000601223"/>
    </source>
</evidence>
<gene>
    <name evidence="7" type="ORF">Cba03nite_57260</name>
</gene>
<dbReference type="GO" id="GO:0016020">
    <property type="term" value="C:membrane"/>
    <property type="evidence" value="ECO:0007669"/>
    <property type="project" value="UniProtKB-SubCell"/>
</dbReference>
<evidence type="ECO:0000259" key="6">
    <source>
        <dbReference type="Pfam" id="PF01694"/>
    </source>
</evidence>
<feature type="transmembrane region" description="Helical" evidence="5">
    <location>
        <begin position="162"/>
        <end position="188"/>
    </location>
</feature>
<dbReference type="GO" id="GO:0004252">
    <property type="term" value="F:serine-type endopeptidase activity"/>
    <property type="evidence" value="ECO:0007669"/>
    <property type="project" value="InterPro"/>
</dbReference>
<evidence type="ECO:0000256" key="1">
    <source>
        <dbReference type="ARBA" id="ARBA00004141"/>
    </source>
</evidence>
<sequence length="242" mass="24566">MGAVTVTPVDPPRPALARVLRAYPLTLGVALLGTLVFAAQVAQPAVVGALQRSPDIVHGGQWWRLIGALLVQPSGWGQFAYNTLGLLLVGAAVERAYGRLRWLLVFLASGLAGGVFMLVLRPADSGGGSSDAVAGLIGALVVLAWRTRRLPPLPTLLYAAHFAVYLSVLAAWGVLAATVAGTLALAAAAAAHRAGLRRPLTAGLAALVLTAAVAMAVIGDAHGAGLLTGLALTALPLVRPPA</sequence>
<name>A0A8J3JGB8_9ACTN</name>
<dbReference type="SUPFAM" id="SSF144091">
    <property type="entry name" value="Rhomboid-like"/>
    <property type="match status" value="1"/>
</dbReference>
<dbReference type="Proteomes" id="UP000601223">
    <property type="component" value="Unassembled WGS sequence"/>
</dbReference>
<dbReference type="AlphaFoldDB" id="A0A8J3JGB8"/>
<dbReference type="Pfam" id="PF01694">
    <property type="entry name" value="Rhomboid"/>
    <property type="match status" value="1"/>
</dbReference>
<reference evidence="7 8" key="1">
    <citation type="submission" date="2021-01" db="EMBL/GenBank/DDBJ databases">
        <title>Whole genome shotgun sequence of Catellatospora bangladeshensis NBRC 107357.</title>
        <authorList>
            <person name="Komaki H."/>
            <person name="Tamura T."/>
        </authorList>
    </citation>
    <scope>NUCLEOTIDE SEQUENCE [LARGE SCALE GENOMIC DNA]</scope>
    <source>
        <strain evidence="7 8">NBRC 107357</strain>
    </source>
</reference>
<evidence type="ECO:0000313" key="7">
    <source>
        <dbReference type="EMBL" id="GIF84377.1"/>
    </source>
</evidence>
<feature type="transmembrane region" description="Helical" evidence="5">
    <location>
        <begin position="200"/>
        <end position="218"/>
    </location>
</feature>
<evidence type="ECO:0000256" key="4">
    <source>
        <dbReference type="ARBA" id="ARBA00023136"/>
    </source>
</evidence>
<comment type="caution">
    <text evidence="7">The sequence shown here is derived from an EMBL/GenBank/DDBJ whole genome shotgun (WGS) entry which is preliminary data.</text>
</comment>
<feature type="transmembrane region" description="Helical" evidence="5">
    <location>
        <begin position="101"/>
        <end position="120"/>
    </location>
</feature>
<dbReference type="PANTHER" id="PTHR43731">
    <property type="entry name" value="RHOMBOID PROTEASE"/>
    <property type="match status" value="1"/>
</dbReference>
<feature type="domain" description="Peptidase S54 rhomboid" evidence="6">
    <location>
        <begin position="60"/>
        <end position="196"/>
    </location>
</feature>
<accession>A0A8J3JGB8</accession>
<protein>
    <recommendedName>
        <fullName evidence="6">Peptidase S54 rhomboid domain-containing protein</fullName>
    </recommendedName>
</protein>
<feature type="transmembrane region" description="Helical" evidence="5">
    <location>
        <begin position="22"/>
        <end position="50"/>
    </location>
</feature>
<organism evidence="7 8">
    <name type="scientific">Catellatospora bangladeshensis</name>
    <dbReference type="NCBI Taxonomy" id="310355"/>
    <lineage>
        <taxon>Bacteria</taxon>
        <taxon>Bacillati</taxon>
        <taxon>Actinomycetota</taxon>
        <taxon>Actinomycetes</taxon>
        <taxon>Micromonosporales</taxon>
        <taxon>Micromonosporaceae</taxon>
        <taxon>Catellatospora</taxon>
    </lineage>
</organism>
<dbReference type="InterPro" id="IPR050925">
    <property type="entry name" value="Rhomboid_protease_S54"/>
</dbReference>
<proteinExistence type="predicted"/>
<dbReference type="InterPro" id="IPR035952">
    <property type="entry name" value="Rhomboid-like_sf"/>
</dbReference>
<evidence type="ECO:0000256" key="2">
    <source>
        <dbReference type="ARBA" id="ARBA00022692"/>
    </source>
</evidence>
<keyword evidence="4 5" id="KW-0472">Membrane</keyword>
<comment type="subcellular location">
    <subcellularLocation>
        <location evidence="1">Membrane</location>
        <topology evidence="1">Multi-pass membrane protein</topology>
    </subcellularLocation>
</comment>
<evidence type="ECO:0000256" key="5">
    <source>
        <dbReference type="SAM" id="Phobius"/>
    </source>
</evidence>
<keyword evidence="2 5" id="KW-0812">Transmembrane</keyword>
<keyword evidence="8" id="KW-1185">Reference proteome</keyword>
<dbReference type="InterPro" id="IPR022764">
    <property type="entry name" value="Peptidase_S54_rhomboid_dom"/>
</dbReference>
<dbReference type="Gene3D" id="1.20.1540.10">
    <property type="entry name" value="Rhomboid-like"/>
    <property type="match status" value="1"/>
</dbReference>
<dbReference type="EMBL" id="BONF01000037">
    <property type="protein sequence ID" value="GIF84377.1"/>
    <property type="molecule type" value="Genomic_DNA"/>
</dbReference>
<dbReference type="PANTHER" id="PTHR43731:SF26">
    <property type="entry name" value="RHOMBOID-LIKE PROTEIN 10, CHLOROPLASTIC"/>
    <property type="match status" value="1"/>
</dbReference>
<keyword evidence="3 5" id="KW-1133">Transmembrane helix</keyword>
<evidence type="ECO:0000256" key="3">
    <source>
        <dbReference type="ARBA" id="ARBA00022989"/>
    </source>
</evidence>